<evidence type="ECO:0000256" key="2">
    <source>
        <dbReference type="ARBA" id="ARBA00009178"/>
    </source>
</evidence>
<keyword evidence="5" id="KW-0732">Signal</keyword>
<dbReference type="GO" id="GO:0005179">
    <property type="term" value="F:hormone activity"/>
    <property type="evidence" value="ECO:0007669"/>
    <property type="project" value="UniProtKB-KW"/>
</dbReference>
<proteinExistence type="inferred from homology"/>
<protein>
    <recommendedName>
        <fullName evidence="9">Rapid alkalinization factor</fullName>
    </recommendedName>
</protein>
<dbReference type="GO" id="GO:0009506">
    <property type="term" value="C:plasmodesma"/>
    <property type="evidence" value="ECO:0007669"/>
    <property type="project" value="TreeGrafter"/>
</dbReference>
<keyword evidence="4" id="KW-0372">Hormone</keyword>
<evidence type="ECO:0000256" key="1">
    <source>
        <dbReference type="ARBA" id="ARBA00004613"/>
    </source>
</evidence>
<evidence type="ECO:0008006" key="9">
    <source>
        <dbReference type="Google" id="ProtNLM"/>
    </source>
</evidence>
<sequence>MFTRKASTVVVVGGGAGIVEGGGQTWPWPAGLDRRRRKEEGGVVINPLVQAQLDGTGFQLVTADALQWQLASASVYDDPDLDEEEQGIDGGVERRSLYWSNKRYYISYGALSANRIPCPARSGRSYYNHNCYVHTDPANPYTRGCSTITRCRR</sequence>
<organism evidence="7 8">
    <name type="scientific">Escallonia herrerae</name>
    <dbReference type="NCBI Taxonomy" id="1293975"/>
    <lineage>
        <taxon>Eukaryota</taxon>
        <taxon>Viridiplantae</taxon>
        <taxon>Streptophyta</taxon>
        <taxon>Embryophyta</taxon>
        <taxon>Tracheophyta</taxon>
        <taxon>Spermatophyta</taxon>
        <taxon>Magnoliopsida</taxon>
        <taxon>eudicotyledons</taxon>
        <taxon>Gunneridae</taxon>
        <taxon>Pentapetalae</taxon>
        <taxon>asterids</taxon>
        <taxon>campanulids</taxon>
        <taxon>Escalloniales</taxon>
        <taxon>Escalloniaceae</taxon>
        <taxon>Escallonia</taxon>
    </lineage>
</organism>
<evidence type="ECO:0000313" key="7">
    <source>
        <dbReference type="EMBL" id="KAK3028298.1"/>
    </source>
</evidence>
<dbReference type="GO" id="GO:0019722">
    <property type="term" value="P:calcium-mediated signaling"/>
    <property type="evidence" value="ECO:0007669"/>
    <property type="project" value="TreeGrafter"/>
</dbReference>
<dbReference type="PANTHER" id="PTHR33136:SF6">
    <property type="entry name" value="PROTEIN RALF-LIKE 34"/>
    <property type="match status" value="1"/>
</dbReference>
<dbReference type="Proteomes" id="UP001188597">
    <property type="component" value="Unassembled WGS sequence"/>
</dbReference>
<evidence type="ECO:0000256" key="5">
    <source>
        <dbReference type="ARBA" id="ARBA00022729"/>
    </source>
</evidence>
<reference evidence="7" key="1">
    <citation type="submission" date="2022-12" db="EMBL/GenBank/DDBJ databases">
        <title>Draft genome assemblies for two species of Escallonia (Escalloniales).</title>
        <authorList>
            <person name="Chanderbali A."/>
            <person name="Dervinis C."/>
            <person name="Anghel I."/>
            <person name="Soltis D."/>
            <person name="Soltis P."/>
            <person name="Zapata F."/>
        </authorList>
    </citation>
    <scope>NUCLEOTIDE SEQUENCE</scope>
    <source>
        <strain evidence="7">UCBG64.0493</strain>
        <tissue evidence="7">Leaf</tissue>
    </source>
</reference>
<keyword evidence="3" id="KW-0964">Secreted</keyword>
<dbReference type="InterPro" id="IPR008801">
    <property type="entry name" value="RALF"/>
</dbReference>
<dbReference type="GO" id="GO:0005576">
    <property type="term" value="C:extracellular region"/>
    <property type="evidence" value="ECO:0007669"/>
    <property type="project" value="UniProtKB-SubCell"/>
</dbReference>
<dbReference type="AlphaFoldDB" id="A0AA88WNK6"/>
<dbReference type="Pfam" id="PF05498">
    <property type="entry name" value="RALF"/>
    <property type="match status" value="1"/>
</dbReference>
<name>A0AA88WNK6_9ASTE</name>
<keyword evidence="8" id="KW-1185">Reference proteome</keyword>
<accession>A0AA88WNK6</accession>
<dbReference type="EMBL" id="JAVXUP010000423">
    <property type="protein sequence ID" value="KAK3028298.1"/>
    <property type="molecule type" value="Genomic_DNA"/>
</dbReference>
<keyword evidence="6" id="KW-1015">Disulfide bond</keyword>
<evidence type="ECO:0000313" key="8">
    <source>
        <dbReference type="Proteomes" id="UP001188597"/>
    </source>
</evidence>
<dbReference type="PANTHER" id="PTHR33136">
    <property type="entry name" value="RAPID ALKALINIZATION FACTOR-LIKE"/>
    <property type="match status" value="1"/>
</dbReference>
<comment type="caution">
    <text evidence="7">The sequence shown here is derived from an EMBL/GenBank/DDBJ whole genome shotgun (WGS) entry which is preliminary data.</text>
</comment>
<comment type="subcellular location">
    <subcellularLocation>
        <location evidence="1">Secreted</location>
    </subcellularLocation>
</comment>
<evidence type="ECO:0000256" key="6">
    <source>
        <dbReference type="ARBA" id="ARBA00023157"/>
    </source>
</evidence>
<gene>
    <name evidence="7" type="ORF">RJ639_037475</name>
</gene>
<evidence type="ECO:0000256" key="4">
    <source>
        <dbReference type="ARBA" id="ARBA00022702"/>
    </source>
</evidence>
<comment type="similarity">
    <text evidence="2">Belongs to the plant rapid alkalinization factor (RALF) family.</text>
</comment>
<evidence type="ECO:0000256" key="3">
    <source>
        <dbReference type="ARBA" id="ARBA00022525"/>
    </source>
</evidence>